<organism evidence="7 8">
    <name type="scientific">Stanieria cyanosphaera (strain ATCC 29371 / PCC 7437)</name>
    <dbReference type="NCBI Taxonomy" id="111780"/>
    <lineage>
        <taxon>Bacteria</taxon>
        <taxon>Bacillati</taxon>
        <taxon>Cyanobacteriota</taxon>
        <taxon>Cyanophyceae</taxon>
        <taxon>Pleurocapsales</taxon>
        <taxon>Dermocarpellaceae</taxon>
        <taxon>Stanieria</taxon>
    </lineage>
</organism>
<dbReference type="Gene3D" id="1.20.120.580">
    <property type="entry name" value="bsu32300-like"/>
    <property type="match status" value="1"/>
</dbReference>
<dbReference type="GO" id="GO:0004540">
    <property type="term" value="F:RNA nuclease activity"/>
    <property type="evidence" value="ECO:0007669"/>
    <property type="project" value="InterPro"/>
</dbReference>
<dbReference type="STRING" id="111780.Sta7437_2704"/>
<comment type="similarity">
    <text evidence="6">Belongs to the HepT RNase toxin family.</text>
</comment>
<dbReference type="InterPro" id="IPR008201">
    <property type="entry name" value="HepT-like"/>
</dbReference>
<dbReference type="EMBL" id="CP003653">
    <property type="protein sequence ID" value="AFZ36230.1"/>
    <property type="molecule type" value="Genomic_DNA"/>
</dbReference>
<proteinExistence type="inferred from homology"/>
<dbReference type="PANTHER" id="PTHR34139">
    <property type="entry name" value="UPF0331 PROTEIN MJ0127"/>
    <property type="match status" value="1"/>
</dbReference>
<dbReference type="GO" id="GO:0000166">
    <property type="term" value="F:nucleotide binding"/>
    <property type="evidence" value="ECO:0007669"/>
    <property type="project" value="UniProtKB-KW"/>
</dbReference>
<accession>K9XUF1</accession>
<evidence type="ECO:0000256" key="4">
    <source>
        <dbReference type="ARBA" id="ARBA00022741"/>
    </source>
</evidence>
<keyword evidence="4" id="KW-0547">Nucleotide-binding</keyword>
<keyword evidence="2" id="KW-1277">Toxin-antitoxin system</keyword>
<dbReference type="KEGG" id="scs:Sta7437_2704"/>
<dbReference type="AlphaFoldDB" id="K9XUF1"/>
<keyword evidence="8" id="KW-1185">Reference proteome</keyword>
<dbReference type="RefSeq" id="WP_015193898.1">
    <property type="nucleotide sequence ID" value="NC_019748.1"/>
</dbReference>
<dbReference type="Proteomes" id="UP000010473">
    <property type="component" value="Chromosome"/>
</dbReference>
<keyword evidence="1" id="KW-0597">Phosphoprotein</keyword>
<dbReference type="InterPro" id="IPR051813">
    <property type="entry name" value="HepT_RNase_toxin"/>
</dbReference>
<evidence type="ECO:0000313" key="7">
    <source>
        <dbReference type="EMBL" id="AFZ36230.1"/>
    </source>
</evidence>
<evidence type="ECO:0000256" key="2">
    <source>
        <dbReference type="ARBA" id="ARBA00022649"/>
    </source>
</evidence>
<protein>
    <recommendedName>
        <fullName evidence="9">DUF86 domain-containing protein</fullName>
    </recommendedName>
</protein>
<dbReference type="Pfam" id="PF01934">
    <property type="entry name" value="HepT-like"/>
    <property type="match status" value="1"/>
</dbReference>
<evidence type="ECO:0000256" key="5">
    <source>
        <dbReference type="ARBA" id="ARBA00022801"/>
    </source>
</evidence>
<evidence type="ECO:0000256" key="3">
    <source>
        <dbReference type="ARBA" id="ARBA00022722"/>
    </source>
</evidence>
<evidence type="ECO:0000256" key="6">
    <source>
        <dbReference type="ARBA" id="ARBA00024207"/>
    </source>
</evidence>
<name>K9XUF1_STAC7</name>
<sequence>MSNPRTLARLEDMLRYAQEAVDITKGKTRQDLDNERLLNLAVVRLLEIIGEAANKIPREECQKYPEIPWSAIVSMRNRLIHAYGDIDLDIVWQVVQDNLPTLIEQLKVIINNLKRS</sequence>
<dbReference type="PATRIC" id="fig|111780.3.peg.2812"/>
<dbReference type="InterPro" id="IPR037038">
    <property type="entry name" value="HepT-like_sf"/>
</dbReference>
<keyword evidence="3" id="KW-0540">Nuclease</keyword>
<dbReference type="eggNOG" id="COG2361">
    <property type="taxonomic scope" value="Bacteria"/>
</dbReference>
<evidence type="ECO:0008006" key="9">
    <source>
        <dbReference type="Google" id="ProtNLM"/>
    </source>
</evidence>
<dbReference type="HOGENOM" id="CLU_142825_3_3_3"/>
<keyword evidence="5" id="KW-0378">Hydrolase</keyword>
<evidence type="ECO:0000256" key="1">
    <source>
        <dbReference type="ARBA" id="ARBA00022553"/>
    </source>
</evidence>
<evidence type="ECO:0000313" key="8">
    <source>
        <dbReference type="Proteomes" id="UP000010473"/>
    </source>
</evidence>
<dbReference type="PANTHER" id="PTHR34139:SF1">
    <property type="entry name" value="RNASE MJ1380-RELATED"/>
    <property type="match status" value="1"/>
</dbReference>
<reference evidence="8" key="1">
    <citation type="journal article" date="2013" name="Proc. Natl. Acad. Sci. U.S.A.">
        <title>Improving the coverage of the cyanobacterial phylum using diversity-driven genome sequencing.</title>
        <authorList>
            <person name="Shih P.M."/>
            <person name="Wu D."/>
            <person name="Latifi A."/>
            <person name="Axen S.D."/>
            <person name="Fewer D.P."/>
            <person name="Talla E."/>
            <person name="Calteau A."/>
            <person name="Cai F."/>
            <person name="Tandeau de Marsac N."/>
            <person name="Rippka R."/>
            <person name="Herdman M."/>
            <person name="Sivonen K."/>
            <person name="Coursin T."/>
            <person name="Laurent T."/>
            <person name="Goodwin L."/>
            <person name="Nolan M."/>
            <person name="Davenport K.W."/>
            <person name="Han C.S."/>
            <person name="Rubin E.M."/>
            <person name="Eisen J.A."/>
            <person name="Woyke T."/>
            <person name="Gugger M."/>
            <person name="Kerfeld C.A."/>
        </authorList>
    </citation>
    <scope>NUCLEOTIDE SEQUENCE [LARGE SCALE GENOMIC DNA]</scope>
    <source>
        <strain evidence="8">ATCC 29371 / PCC 7437</strain>
    </source>
</reference>
<dbReference type="GO" id="GO:0110001">
    <property type="term" value="C:toxin-antitoxin complex"/>
    <property type="evidence" value="ECO:0007669"/>
    <property type="project" value="InterPro"/>
</dbReference>
<dbReference type="GO" id="GO:0016787">
    <property type="term" value="F:hydrolase activity"/>
    <property type="evidence" value="ECO:0007669"/>
    <property type="project" value="UniProtKB-KW"/>
</dbReference>
<gene>
    <name evidence="7" type="ordered locus">Sta7437_2704</name>
</gene>